<dbReference type="PANTHER" id="PTHR15614:SF2">
    <property type="entry name" value="INTRAFLAGELLAR TRANSPORT PROTEIN 81 HOMOLOG"/>
    <property type="match status" value="1"/>
</dbReference>
<dbReference type="InterPro" id="IPR041146">
    <property type="entry name" value="IFT81_CH"/>
</dbReference>
<accession>A0A835TGF2</accession>
<gene>
    <name evidence="9" type="ORF">HXX76_005431</name>
</gene>
<evidence type="ECO:0000256" key="3">
    <source>
        <dbReference type="ARBA" id="ARBA00023054"/>
    </source>
</evidence>
<protein>
    <recommendedName>
        <fullName evidence="8">IFT81 calponin homology domain-containing protein</fullName>
    </recommendedName>
</protein>
<sequence length="685" mass="77233">MGDVSYIVDSLGLPPFSYQMSLLSFTEKGPHELLQLLSDVFSTISPKHQKVDVTKEVPDQTADRLIGFLKIIKYRPNVQDPLLFRQLVAAGDRETLYQILRWVVPQPQLLEKRAFVGYYLSFPDMPEEFNFDPDIMELKEEIKAMQQEFIELHKSSDTIKTLSKDTQALKNKIKSLEEEKERLGEKVERAKGAVDKLPDRSSYMEVCTNLRKQQDEEVNLSTAIQTQRALQEKAEASYHRAAARLRELQMSYQEGSAGKLLETLSDDVKNLRAQVNERYPKEVEKRQKRQAALSEALASGISTEMDLQRLQQQATALHNQITEIQERKVAQDKARQGDKAYLQLRQAQQMATVSARKKEELGAKSERLQEKKTALTAQLDKLNAEGGGSGAVFSEEEWRTKYESMKSKLPIYKKMKKELGDLEAEVFVLAHTEELLASQEGGLLEKVKRLEKQQGISGFTETAQHLEKVSEAKSQMDEEKGMTLIEISRTVEEINNAINQRKQQLAPQIKKLRSVRQDFAEFEAKYLEKKTAYDNVVATFEARTSALEGEVTGLKAEVQDNETKYHMLHCQLHITDQNIKKVTSGPAAERLRDKYEAKVKESEDATKALRDRQREIKDTHSTGLSQIDIMNDMLRLLQLKLNLARGIAVDMSQYGGGGGGGGGGAANGGMAGQTFDTGSANVLQL</sequence>
<dbReference type="GO" id="GO:0060271">
    <property type="term" value="P:cilium assembly"/>
    <property type="evidence" value="ECO:0007669"/>
    <property type="project" value="InterPro"/>
</dbReference>
<keyword evidence="4" id="KW-0969">Cilium</keyword>
<dbReference type="Gene3D" id="1.10.418.70">
    <property type="entry name" value="Intraflagellar transport protein 81, N-terminal domain"/>
    <property type="match status" value="1"/>
</dbReference>
<evidence type="ECO:0000256" key="1">
    <source>
        <dbReference type="ARBA" id="ARBA00004138"/>
    </source>
</evidence>
<organism evidence="9 10">
    <name type="scientific">Chlamydomonas incerta</name>
    <dbReference type="NCBI Taxonomy" id="51695"/>
    <lineage>
        <taxon>Eukaryota</taxon>
        <taxon>Viridiplantae</taxon>
        <taxon>Chlorophyta</taxon>
        <taxon>core chlorophytes</taxon>
        <taxon>Chlorophyceae</taxon>
        <taxon>CS clade</taxon>
        <taxon>Chlamydomonadales</taxon>
        <taxon>Chlamydomonadaceae</taxon>
        <taxon>Chlamydomonas</taxon>
    </lineage>
</organism>
<dbReference type="OrthoDB" id="276029at2759"/>
<dbReference type="EMBL" id="JAEHOC010000010">
    <property type="protein sequence ID" value="KAG2437811.1"/>
    <property type="molecule type" value="Genomic_DNA"/>
</dbReference>
<evidence type="ECO:0000256" key="5">
    <source>
        <dbReference type="ARBA" id="ARBA00023273"/>
    </source>
</evidence>
<keyword evidence="10" id="KW-1185">Reference proteome</keyword>
<dbReference type="GO" id="GO:0030992">
    <property type="term" value="C:intraciliary transport particle B"/>
    <property type="evidence" value="ECO:0007669"/>
    <property type="project" value="InterPro"/>
</dbReference>
<evidence type="ECO:0000313" key="9">
    <source>
        <dbReference type="EMBL" id="KAG2437811.1"/>
    </source>
</evidence>
<keyword evidence="3 7" id="KW-0175">Coiled coil</keyword>
<comment type="caution">
    <text evidence="9">The sequence shown here is derived from an EMBL/GenBank/DDBJ whole genome shotgun (WGS) entry which is preliminary data.</text>
</comment>
<feature type="coiled-coil region" evidence="7">
    <location>
        <begin position="358"/>
        <end position="385"/>
    </location>
</feature>
<evidence type="ECO:0000259" key="8">
    <source>
        <dbReference type="Pfam" id="PF18383"/>
    </source>
</evidence>
<dbReference type="Pfam" id="PF18383">
    <property type="entry name" value="IFT81_CH"/>
    <property type="match status" value="1"/>
</dbReference>
<evidence type="ECO:0000256" key="2">
    <source>
        <dbReference type="ARBA" id="ARBA00022794"/>
    </source>
</evidence>
<dbReference type="Proteomes" id="UP000650467">
    <property type="component" value="Unassembled WGS sequence"/>
</dbReference>
<proteinExistence type="inferred from homology"/>
<feature type="domain" description="IFT81 calponin homology" evidence="8">
    <location>
        <begin position="4"/>
        <end position="120"/>
    </location>
</feature>
<evidence type="ECO:0000256" key="7">
    <source>
        <dbReference type="SAM" id="Coils"/>
    </source>
</evidence>
<dbReference type="InterPro" id="IPR029600">
    <property type="entry name" value="IFT81"/>
</dbReference>
<evidence type="ECO:0000256" key="4">
    <source>
        <dbReference type="ARBA" id="ARBA00023069"/>
    </source>
</evidence>
<dbReference type="InterPro" id="IPR043016">
    <property type="entry name" value="IFT81_N_sf"/>
</dbReference>
<dbReference type="AlphaFoldDB" id="A0A835TGF2"/>
<evidence type="ECO:0000256" key="6">
    <source>
        <dbReference type="ARBA" id="ARBA00043983"/>
    </source>
</evidence>
<name>A0A835TGF2_CHLIN</name>
<dbReference type="PANTHER" id="PTHR15614">
    <property type="entry name" value="INTRAFLAGELLAR TRANSPORT PROTEIN 81 HOMOLOG"/>
    <property type="match status" value="1"/>
</dbReference>
<feature type="coiled-coil region" evidence="7">
    <location>
        <begin position="135"/>
        <end position="193"/>
    </location>
</feature>
<reference evidence="9" key="1">
    <citation type="journal article" date="2020" name="bioRxiv">
        <title>Comparative genomics of Chlamydomonas.</title>
        <authorList>
            <person name="Craig R.J."/>
            <person name="Hasan A.R."/>
            <person name="Ness R.W."/>
            <person name="Keightley P.D."/>
        </authorList>
    </citation>
    <scope>NUCLEOTIDE SEQUENCE</scope>
    <source>
        <strain evidence="9">SAG 7.73</strain>
    </source>
</reference>
<comment type="similarity">
    <text evidence="6">Belongs to the IFT81 family.</text>
</comment>
<keyword evidence="2" id="KW-0970">Cilium biogenesis/degradation</keyword>
<keyword evidence="5" id="KW-0966">Cell projection</keyword>
<dbReference type="GO" id="GO:0015631">
    <property type="term" value="F:tubulin binding"/>
    <property type="evidence" value="ECO:0007669"/>
    <property type="project" value="InterPro"/>
</dbReference>
<comment type="subcellular location">
    <subcellularLocation>
        <location evidence="1">Cell projection</location>
        <location evidence="1">Cilium</location>
    </subcellularLocation>
</comment>
<evidence type="ECO:0000313" key="10">
    <source>
        <dbReference type="Proteomes" id="UP000650467"/>
    </source>
</evidence>
<dbReference type="GO" id="GO:0036064">
    <property type="term" value="C:ciliary basal body"/>
    <property type="evidence" value="ECO:0007669"/>
    <property type="project" value="TreeGrafter"/>
</dbReference>
<dbReference type="GO" id="GO:0042073">
    <property type="term" value="P:intraciliary transport"/>
    <property type="evidence" value="ECO:0007669"/>
    <property type="project" value="InterPro"/>
</dbReference>